<evidence type="ECO:0000256" key="6">
    <source>
        <dbReference type="ARBA" id="ARBA00022895"/>
    </source>
</evidence>
<gene>
    <name evidence="11" type="primary">YKU80_1</name>
    <name evidence="11" type="ORF">V5O48_010968</name>
</gene>
<comment type="subcellular location">
    <subcellularLocation>
        <location evidence="1">Chromosome</location>
        <location evidence="1">Telomere</location>
    </subcellularLocation>
</comment>
<evidence type="ECO:0000313" key="11">
    <source>
        <dbReference type="EMBL" id="KAL0570983.1"/>
    </source>
</evidence>
<dbReference type="SUPFAM" id="SSF101420">
    <property type="entry name" value="C-terminal domain of Ku80"/>
    <property type="match status" value="1"/>
</dbReference>
<dbReference type="Proteomes" id="UP001465976">
    <property type="component" value="Unassembled WGS sequence"/>
</dbReference>
<dbReference type="Gene3D" id="1.10.1600.10">
    <property type="match status" value="1"/>
</dbReference>
<feature type="compositionally biased region" description="Basic and acidic residues" evidence="9">
    <location>
        <begin position="35"/>
        <end position="49"/>
    </location>
</feature>
<name>A0ABR3F6U8_9AGAR</name>
<comment type="similarity">
    <text evidence="2">Belongs to the ku80 family.</text>
</comment>
<dbReference type="InterPro" id="IPR016194">
    <property type="entry name" value="SPOC-like_C_dom_sf"/>
</dbReference>
<dbReference type="InterPro" id="IPR024193">
    <property type="entry name" value="Ku80"/>
</dbReference>
<dbReference type="GO" id="GO:0004386">
    <property type="term" value="F:helicase activity"/>
    <property type="evidence" value="ECO:0007669"/>
    <property type="project" value="UniProtKB-KW"/>
</dbReference>
<evidence type="ECO:0000256" key="8">
    <source>
        <dbReference type="ARBA" id="ARBA00031847"/>
    </source>
</evidence>
<feature type="compositionally biased region" description="Basic and acidic residues" evidence="9">
    <location>
        <begin position="394"/>
        <end position="405"/>
    </location>
</feature>
<dbReference type="InterPro" id="IPR036494">
    <property type="entry name" value="Ku_C_sf"/>
</dbReference>
<evidence type="ECO:0000256" key="9">
    <source>
        <dbReference type="SAM" id="MobiDB-lite"/>
    </source>
</evidence>
<accession>A0ABR3F6U8</accession>
<dbReference type="CDD" id="cd00873">
    <property type="entry name" value="KU80"/>
    <property type="match status" value="1"/>
</dbReference>
<feature type="domain" description="Ku" evidence="10">
    <location>
        <begin position="54"/>
        <end position="201"/>
    </location>
</feature>
<keyword evidence="5" id="KW-0158">Chromosome</keyword>
<dbReference type="PANTHER" id="PTHR12604">
    <property type="entry name" value="KU AUTOANTIGEN DNA HELICASE"/>
    <property type="match status" value="1"/>
</dbReference>
<keyword evidence="11" id="KW-0067">ATP-binding</keyword>
<feature type="region of interest" description="Disordered" evidence="9">
    <location>
        <begin position="552"/>
        <end position="572"/>
    </location>
</feature>
<keyword evidence="7" id="KW-0238">DNA-binding</keyword>
<keyword evidence="11" id="KW-0547">Nucleotide-binding</keyword>
<dbReference type="Pfam" id="PF02735">
    <property type="entry name" value="Ku"/>
    <property type="match status" value="1"/>
</dbReference>
<feature type="region of interest" description="Disordered" evidence="9">
    <location>
        <begin position="22"/>
        <end position="49"/>
    </location>
</feature>
<reference evidence="11 12" key="1">
    <citation type="submission" date="2024-02" db="EMBL/GenBank/DDBJ databases">
        <title>A draft genome for the cacao thread blight pathogen Marasmius crinis-equi.</title>
        <authorList>
            <person name="Cohen S.P."/>
            <person name="Baruah I.K."/>
            <person name="Amoako-Attah I."/>
            <person name="Bukari Y."/>
            <person name="Meinhardt L.W."/>
            <person name="Bailey B.A."/>
        </authorList>
    </citation>
    <scope>NUCLEOTIDE SEQUENCE [LARGE SCALE GENOMIC DNA]</scope>
    <source>
        <strain evidence="11 12">GH-76</strain>
    </source>
</reference>
<evidence type="ECO:0000256" key="2">
    <source>
        <dbReference type="ARBA" id="ARBA00007726"/>
    </source>
</evidence>
<evidence type="ECO:0000259" key="10">
    <source>
        <dbReference type="SMART" id="SM00559"/>
    </source>
</evidence>
<evidence type="ECO:0000256" key="3">
    <source>
        <dbReference type="ARBA" id="ARBA00012551"/>
    </source>
</evidence>
<proteinExistence type="inferred from homology"/>
<evidence type="ECO:0000256" key="7">
    <source>
        <dbReference type="ARBA" id="ARBA00023125"/>
    </source>
</evidence>
<feature type="region of interest" description="Disordered" evidence="9">
    <location>
        <begin position="345"/>
        <end position="441"/>
    </location>
</feature>
<dbReference type="Pfam" id="PF08785">
    <property type="entry name" value="Ku_PK_bind"/>
    <property type="match status" value="1"/>
</dbReference>
<keyword evidence="6" id="KW-0779">Telomere</keyword>
<sequence>MQVDDEEEKENVFVQLKPRTQYFVDPNPDEEEGKDADGDVKMEEGGKEPEKKILEGIEKEQLIRGFKYGTSYAPCPDGQFPRLPTKKGIDICGFFPAENFKRELSMSEIQYVWADPDRPHQQVALSSLVQAMTLDDSEEDTKGKKRKALMAIARWVSRDGMDPKMGVLTPTMFEGVHCFLWAQMPFADDVRKYTFASLDHLVNKKGEVLTKHPYIPTEEQQEAMDDFVDAMDLMEVGPEDEEGNRTSWFSTVDSFNPALHRVKQAQFHCAVVDDINTNPVPPPHPETTKFFEPPKKVVKAAKEPLERCREKFKVKHIEKEIKRTRKDGHVHADDDDDGVLLLDRKASGSRPSQSQSQIRITKDVEASPSSKGKGKAKANPEDSVTEDESEEELLLEKRPVKDKDSSGGGAGRSRQPLPTPARSLSPPARRPKVDKEVDRGVAPGRIIGSTYPLEDFKANLKNGDVVSKAVEDLGAVIEEIVLRPFAHRRAEEMVECMKAMRKTAMEEDEVDAWNEFLENLYEKCMDSKPGNREFWDEVKKVGRSLSYLTKGEVKKHGGTSKKTEEDAEELIS</sequence>
<dbReference type="Gene3D" id="1.25.40.240">
    <property type="entry name" value="Ku, C-terminal domain"/>
    <property type="match status" value="1"/>
</dbReference>
<dbReference type="InterPro" id="IPR006164">
    <property type="entry name" value="DNA_bd_Ku70/Ku80"/>
</dbReference>
<dbReference type="Gene3D" id="2.40.290.10">
    <property type="match status" value="1"/>
</dbReference>
<comment type="caution">
    <text evidence="11">The sequence shown here is derived from an EMBL/GenBank/DDBJ whole genome shotgun (WGS) entry which is preliminary data.</text>
</comment>
<keyword evidence="12" id="KW-1185">Reference proteome</keyword>
<protein>
    <recommendedName>
        <fullName evidence="4">ATP-dependent DNA helicase II subunit 2</fullName>
        <ecNumber evidence="3">3.6.4.12</ecNumber>
    </recommendedName>
    <alternativeName>
        <fullName evidence="8">ATP-dependent DNA helicase II subunit Ku80</fullName>
    </alternativeName>
</protein>
<dbReference type="SMART" id="SM00559">
    <property type="entry name" value="Ku78"/>
    <property type="match status" value="1"/>
</dbReference>
<keyword evidence="11" id="KW-0347">Helicase</keyword>
<dbReference type="EMBL" id="JBAHYK010000843">
    <property type="protein sequence ID" value="KAL0570983.1"/>
    <property type="molecule type" value="Genomic_DNA"/>
</dbReference>
<feature type="compositionally biased region" description="Acidic residues" evidence="9">
    <location>
        <begin position="383"/>
        <end position="393"/>
    </location>
</feature>
<evidence type="ECO:0000256" key="4">
    <source>
        <dbReference type="ARBA" id="ARBA00021792"/>
    </source>
</evidence>
<evidence type="ECO:0000256" key="1">
    <source>
        <dbReference type="ARBA" id="ARBA00004574"/>
    </source>
</evidence>
<keyword evidence="11" id="KW-0378">Hydrolase</keyword>
<dbReference type="SUPFAM" id="SSF100939">
    <property type="entry name" value="SPOC domain-like"/>
    <property type="match status" value="1"/>
</dbReference>
<evidence type="ECO:0000313" key="12">
    <source>
        <dbReference type="Proteomes" id="UP001465976"/>
    </source>
</evidence>
<organism evidence="11 12">
    <name type="scientific">Marasmius crinis-equi</name>
    <dbReference type="NCBI Taxonomy" id="585013"/>
    <lineage>
        <taxon>Eukaryota</taxon>
        <taxon>Fungi</taxon>
        <taxon>Dikarya</taxon>
        <taxon>Basidiomycota</taxon>
        <taxon>Agaricomycotina</taxon>
        <taxon>Agaricomycetes</taxon>
        <taxon>Agaricomycetidae</taxon>
        <taxon>Agaricales</taxon>
        <taxon>Marasmiineae</taxon>
        <taxon>Marasmiaceae</taxon>
        <taxon>Marasmius</taxon>
    </lineage>
</organism>
<evidence type="ECO:0000256" key="5">
    <source>
        <dbReference type="ARBA" id="ARBA00022454"/>
    </source>
</evidence>
<dbReference type="PANTHER" id="PTHR12604:SF4">
    <property type="entry name" value="X-RAY REPAIR CROSS-COMPLEMENTING PROTEIN 5"/>
    <property type="match status" value="1"/>
</dbReference>
<dbReference type="InterPro" id="IPR014893">
    <property type="entry name" value="Ku_PK_bind"/>
</dbReference>
<dbReference type="EC" id="3.6.4.12" evidence="3"/>